<evidence type="ECO:0000256" key="1">
    <source>
        <dbReference type="SAM" id="MobiDB-lite"/>
    </source>
</evidence>
<reference evidence="2" key="1">
    <citation type="journal article" date="2020" name="Nature">
        <title>Giant virus diversity and host interactions through global metagenomics.</title>
        <authorList>
            <person name="Schulz F."/>
            <person name="Roux S."/>
            <person name="Paez-Espino D."/>
            <person name="Jungbluth S."/>
            <person name="Walsh D.A."/>
            <person name="Denef V.J."/>
            <person name="McMahon K.D."/>
            <person name="Konstantinidis K.T."/>
            <person name="Eloe-Fadrosh E.A."/>
            <person name="Kyrpides N.C."/>
            <person name="Woyke T."/>
        </authorList>
    </citation>
    <scope>NUCLEOTIDE SEQUENCE</scope>
    <source>
        <strain evidence="2">GVMAG-M-3300023174-57</strain>
    </source>
</reference>
<name>A0A6C0DS97_9ZZZZ</name>
<feature type="compositionally biased region" description="Basic residues" evidence="1">
    <location>
        <begin position="192"/>
        <end position="219"/>
    </location>
</feature>
<dbReference type="AlphaFoldDB" id="A0A6C0DS97"/>
<sequence length="219" mass="23917">MASSLKRKSGTGISGAVSTLLGAHKNPAKHVVLRLLEVLDSEELGELPEVIAQANEALAMLEGNNAPANARNPFYKVVLSTFLDVSKDRIAHSRGRLSGADAIAREELFEFTRQASMRAFTALPPEMGKKPDVARIGELLFAVAVKTKGFYRAVTSAAKKAMTEAEQAEAKAKSNARMANLRARMEALGIRGGRRGATRRRATRRRATRRGATRRRSRY</sequence>
<proteinExistence type="predicted"/>
<organism evidence="2">
    <name type="scientific">viral metagenome</name>
    <dbReference type="NCBI Taxonomy" id="1070528"/>
    <lineage>
        <taxon>unclassified sequences</taxon>
        <taxon>metagenomes</taxon>
        <taxon>organismal metagenomes</taxon>
    </lineage>
</organism>
<dbReference type="EMBL" id="MN739666">
    <property type="protein sequence ID" value="QHT19434.1"/>
    <property type="molecule type" value="Genomic_DNA"/>
</dbReference>
<feature type="region of interest" description="Disordered" evidence="1">
    <location>
        <begin position="189"/>
        <end position="219"/>
    </location>
</feature>
<protein>
    <submittedName>
        <fullName evidence="2">Uncharacterized protein</fullName>
    </submittedName>
</protein>
<evidence type="ECO:0000313" key="2">
    <source>
        <dbReference type="EMBL" id="QHT19434.1"/>
    </source>
</evidence>
<accession>A0A6C0DS97</accession>